<evidence type="ECO:0000313" key="3">
    <source>
        <dbReference type="EMBL" id="CAG9606577.1"/>
    </source>
</evidence>
<dbReference type="InterPro" id="IPR045063">
    <property type="entry name" value="Dynamin_N"/>
</dbReference>
<dbReference type="InterPro" id="IPR051943">
    <property type="entry name" value="TRAFAC_Dynamin-like_GTPase"/>
</dbReference>
<proteinExistence type="predicted"/>
<evidence type="ECO:0000259" key="2">
    <source>
        <dbReference type="Pfam" id="PF00350"/>
    </source>
</evidence>
<reference evidence="3" key="1">
    <citation type="submission" date="2021-10" db="EMBL/GenBank/DDBJ databases">
        <authorList>
            <person name="Criscuolo A."/>
        </authorList>
    </citation>
    <scope>NUCLEOTIDE SEQUENCE</scope>
    <source>
        <strain evidence="3">CIP111885</strain>
    </source>
</reference>
<keyword evidence="4" id="KW-1185">Reference proteome</keyword>
<accession>A0A9C7G6T0</accession>
<dbReference type="InterPro" id="IPR027417">
    <property type="entry name" value="P-loop_NTPase"/>
</dbReference>
<dbReference type="PANTHER" id="PTHR43681:SF1">
    <property type="entry name" value="SARCALUMENIN"/>
    <property type="match status" value="1"/>
</dbReference>
<keyword evidence="1" id="KW-0175">Coiled coil</keyword>
<dbReference type="AlphaFoldDB" id="A0A9C7G6T0"/>
<gene>
    <name evidence="3" type="ORF">NEOCIP111885_00265</name>
</gene>
<feature type="coiled-coil region" evidence="1">
    <location>
        <begin position="453"/>
        <end position="494"/>
    </location>
</feature>
<sequence>MSFEVFNNIALYLQNAQLVKQVEVLQKMNEKTAVYVPLIGQFSAGKSNLLNNLFGRKILPTMLSETTAFSTYISYGEEESAYLITVEGIRYPISLEQLLKLSQQTFSDQKSLTEILDIPISELDVDSIHVHIQHPLLQNGLVFVDTPGLNTLLQTHENRTQALLPQANAILYVLGKSLTDSDLTIIRQIDQLGIEMIFVRTRLDEVKSSEGEFVEDVLQKDHLQLKKWLGKEPKLLGVTNELDFLAYPEWKTRMNTLYQHLSHHLASQVEQVKATSIQTRLLLIATEMLQELEDRKHQLEELKQVDLIVLEERVQELERQISILEGKLATQFDRIHSQFTEVEKQIYSQLESGFHKTKKKFENSLQEQSSLQSLQEVGRQLSRTFIDEVTKEADRIVKDNVNQFFRGMTVESNELLADVERQVEGKQALSMKLTIDIPSIEDIFEDAAFLEEYFDQAEGNEDLQEQLQQLKEDREQLKVEMAIISQQKNEVDREKRTLGGYQSRYKQVRTSNIQEVLGKLGMGLDLALLFVPGTAVAKGAGLVAKGAGAISKSTKVIKIATDAAKIAEKATKTAKTIDKVKDALYMAKTVQEKIRNNEIAQKTPGLLDMVTVEFWFRKVGEVIDGPTKHVEDDEYRQQYQAVERELSAKYEAAKLEELTRLQQLNLINTKEERLKKEKEIEKRNQLRIQQEVQRERDHFMQETKRKQIESYRRQLVSQFEEAVDGLLHQQSEFVAQFLAELIEKLPTSLSMRLQQEITIYRDQLHKAIELKQMGEQEAQQKEQLLTEYIQFLKEYSLETYAVN</sequence>
<dbReference type="RefSeq" id="WP_230494856.1">
    <property type="nucleotide sequence ID" value="NZ_CAKJTG010000001.1"/>
</dbReference>
<dbReference type="Pfam" id="PF00350">
    <property type="entry name" value="Dynamin_N"/>
    <property type="match status" value="1"/>
</dbReference>
<evidence type="ECO:0000313" key="4">
    <source>
        <dbReference type="Proteomes" id="UP000789845"/>
    </source>
</evidence>
<feature type="domain" description="Dynamin N-terminal" evidence="2">
    <location>
        <begin position="38"/>
        <end position="202"/>
    </location>
</feature>
<dbReference type="EMBL" id="CAKJTG010000001">
    <property type="protein sequence ID" value="CAG9606577.1"/>
    <property type="molecule type" value="Genomic_DNA"/>
</dbReference>
<name>A0A9C7G6T0_9BACI</name>
<feature type="coiled-coil region" evidence="1">
    <location>
        <begin position="282"/>
        <end position="334"/>
    </location>
</feature>
<evidence type="ECO:0000256" key="1">
    <source>
        <dbReference type="SAM" id="Coils"/>
    </source>
</evidence>
<dbReference type="PANTHER" id="PTHR43681">
    <property type="entry name" value="TRANSMEMBRANE GTPASE FZO"/>
    <property type="match status" value="1"/>
</dbReference>
<protein>
    <recommendedName>
        <fullName evidence="2">Dynamin N-terminal domain-containing protein</fullName>
    </recommendedName>
</protein>
<organism evidence="3 4">
    <name type="scientific">Pseudoneobacillus rhizosphaerae</name>
    <dbReference type="NCBI Taxonomy" id="2880968"/>
    <lineage>
        <taxon>Bacteria</taxon>
        <taxon>Bacillati</taxon>
        <taxon>Bacillota</taxon>
        <taxon>Bacilli</taxon>
        <taxon>Bacillales</taxon>
        <taxon>Bacillaceae</taxon>
        <taxon>Pseudoneobacillus</taxon>
    </lineage>
</organism>
<dbReference type="Gene3D" id="3.40.50.300">
    <property type="entry name" value="P-loop containing nucleotide triphosphate hydrolases"/>
    <property type="match status" value="1"/>
</dbReference>
<dbReference type="Proteomes" id="UP000789845">
    <property type="component" value="Unassembled WGS sequence"/>
</dbReference>
<dbReference type="SUPFAM" id="SSF52540">
    <property type="entry name" value="P-loop containing nucleoside triphosphate hydrolases"/>
    <property type="match status" value="1"/>
</dbReference>
<feature type="coiled-coil region" evidence="1">
    <location>
        <begin position="636"/>
        <end position="684"/>
    </location>
</feature>
<comment type="caution">
    <text evidence="3">The sequence shown here is derived from an EMBL/GenBank/DDBJ whole genome shotgun (WGS) entry which is preliminary data.</text>
</comment>